<accession>A0ABM5MRX0</accession>
<keyword evidence="2" id="KW-1185">Reference proteome</keyword>
<protein>
    <submittedName>
        <fullName evidence="1">Uncharacterized protein</fullName>
    </submittedName>
</protein>
<name>A0ABM5MRX0_RICCA</name>
<dbReference type="EMBL" id="CP003304">
    <property type="protein sequence ID" value="AFB21265.1"/>
    <property type="molecule type" value="Genomic_DNA"/>
</dbReference>
<dbReference type="Proteomes" id="UP000007878">
    <property type="component" value="Chromosome"/>
</dbReference>
<evidence type="ECO:0000313" key="1">
    <source>
        <dbReference type="EMBL" id="AFB21265.1"/>
    </source>
</evidence>
<organism evidence="1 2">
    <name type="scientific">Rickettsia canadensis str. CA410</name>
    <dbReference type="NCBI Taxonomy" id="1105107"/>
    <lineage>
        <taxon>Bacteria</taxon>
        <taxon>Pseudomonadati</taxon>
        <taxon>Pseudomonadota</taxon>
        <taxon>Alphaproteobacteria</taxon>
        <taxon>Rickettsiales</taxon>
        <taxon>Rickettsiaceae</taxon>
        <taxon>Rickettsieae</taxon>
        <taxon>Rickettsia</taxon>
        <taxon>belli group</taxon>
    </lineage>
</organism>
<gene>
    <name evidence="1" type="ORF">RCA_03530</name>
</gene>
<evidence type="ECO:0000313" key="2">
    <source>
        <dbReference type="Proteomes" id="UP000007878"/>
    </source>
</evidence>
<dbReference type="RefSeq" id="WP_012148897.1">
    <property type="nucleotide sequence ID" value="NC_016929.1"/>
</dbReference>
<sequence>MCKNTVKVGLTVGYVACETVEGLVEGTADIIALIVDNILQ</sequence>
<proteinExistence type="predicted"/>
<reference evidence="2" key="1">
    <citation type="submission" date="2012-02" db="EMBL/GenBank/DDBJ databases">
        <title>Complete genome sequence of Rickettsia parkeri strain Portsmouth.</title>
        <authorList>
            <person name="Johnson S.L."/>
            <person name="Munk A.C."/>
            <person name="Han S."/>
            <person name="Bruce D.C."/>
            <person name="Dasch G.A."/>
        </authorList>
    </citation>
    <scope>NUCLEOTIDE SEQUENCE [LARGE SCALE GENOMIC DNA]</scope>
    <source>
        <strain evidence="2">CA410</strain>
    </source>
</reference>